<dbReference type="PANTHER" id="PTHR33383">
    <property type="entry name" value="MEMBRANE PROTEIN INSERTION EFFICIENCY FACTOR-RELATED"/>
    <property type="match status" value="1"/>
</dbReference>
<proteinExistence type="inferred from homology"/>
<evidence type="ECO:0000256" key="1">
    <source>
        <dbReference type="HAMAP-Rule" id="MF_00386"/>
    </source>
</evidence>
<dbReference type="Proteomes" id="UP000760819">
    <property type="component" value="Unassembled WGS sequence"/>
</dbReference>
<reference evidence="2" key="1">
    <citation type="submission" date="2020-04" db="EMBL/GenBank/DDBJ databases">
        <authorList>
            <person name="Zhang T."/>
        </authorList>
    </citation>
    <scope>NUCLEOTIDE SEQUENCE</scope>
    <source>
        <strain evidence="2">HKST-UBA12</strain>
    </source>
</reference>
<comment type="caution">
    <text evidence="2">The sequence shown here is derived from an EMBL/GenBank/DDBJ whole genome shotgun (WGS) entry which is preliminary data.</text>
</comment>
<evidence type="ECO:0000313" key="3">
    <source>
        <dbReference type="Proteomes" id="UP000760819"/>
    </source>
</evidence>
<reference evidence="2" key="2">
    <citation type="journal article" date="2021" name="Microbiome">
        <title>Successional dynamics and alternative stable states in a saline activated sludge microbial community over 9 years.</title>
        <authorList>
            <person name="Wang Y."/>
            <person name="Ye J."/>
            <person name="Ju F."/>
            <person name="Liu L."/>
            <person name="Boyd J.A."/>
            <person name="Deng Y."/>
            <person name="Parks D.H."/>
            <person name="Jiang X."/>
            <person name="Yin X."/>
            <person name="Woodcroft B.J."/>
            <person name="Tyson G.W."/>
            <person name="Hugenholtz P."/>
            <person name="Polz M.F."/>
            <person name="Zhang T."/>
        </authorList>
    </citation>
    <scope>NUCLEOTIDE SEQUENCE</scope>
    <source>
        <strain evidence="2">HKST-UBA12</strain>
    </source>
</reference>
<comment type="similarity">
    <text evidence="1">Belongs to the UPF0161 family.</text>
</comment>
<protein>
    <recommendedName>
        <fullName evidence="1">Putative membrane protein insertion efficiency factor</fullName>
    </recommendedName>
</protein>
<accession>A0A955I639</accession>
<dbReference type="HAMAP" id="MF_00386">
    <property type="entry name" value="UPF0161_YidD"/>
    <property type="match status" value="1"/>
</dbReference>
<keyword evidence="1" id="KW-1003">Cell membrane</keyword>
<dbReference type="PANTHER" id="PTHR33383:SF1">
    <property type="entry name" value="MEMBRANE PROTEIN INSERTION EFFICIENCY FACTOR-RELATED"/>
    <property type="match status" value="1"/>
</dbReference>
<dbReference type="AlphaFoldDB" id="A0A955I639"/>
<dbReference type="NCBIfam" id="TIGR00278">
    <property type="entry name" value="membrane protein insertion efficiency factor YidD"/>
    <property type="match status" value="1"/>
</dbReference>
<dbReference type="InterPro" id="IPR002696">
    <property type="entry name" value="Membr_insert_effic_factor_YidD"/>
</dbReference>
<dbReference type="GO" id="GO:0005886">
    <property type="term" value="C:plasma membrane"/>
    <property type="evidence" value="ECO:0007669"/>
    <property type="project" value="UniProtKB-SubCell"/>
</dbReference>
<keyword evidence="1" id="KW-0472">Membrane</keyword>
<dbReference type="SMART" id="SM01234">
    <property type="entry name" value="Haemolytic"/>
    <property type="match status" value="1"/>
</dbReference>
<dbReference type="Pfam" id="PF01809">
    <property type="entry name" value="YidD"/>
    <property type="match status" value="1"/>
</dbReference>
<dbReference type="EMBL" id="JAGQLI010000196">
    <property type="protein sequence ID" value="MCA9379470.1"/>
    <property type="molecule type" value="Genomic_DNA"/>
</dbReference>
<evidence type="ECO:0000313" key="2">
    <source>
        <dbReference type="EMBL" id="MCA9379470.1"/>
    </source>
</evidence>
<comment type="function">
    <text evidence="1">Could be involved in insertion of integral membrane proteins into the membrane.</text>
</comment>
<organism evidence="2 3">
    <name type="scientific">Candidatus Dojkabacteria bacterium</name>
    <dbReference type="NCBI Taxonomy" id="2099670"/>
    <lineage>
        <taxon>Bacteria</taxon>
        <taxon>Candidatus Dojkabacteria</taxon>
    </lineage>
</organism>
<gene>
    <name evidence="2" type="primary">yidD</name>
    <name evidence="2" type="ORF">KC640_03510</name>
</gene>
<comment type="subcellular location">
    <subcellularLocation>
        <location evidence="1">Cell membrane</location>
        <topology evidence="1">Peripheral membrane protein</topology>
        <orientation evidence="1">Cytoplasmic side</orientation>
    </subcellularLocation>
</comment>
<name>A0A955I639_9BACT</name>
<sequence length="110" mass="12625">MKVITLTIKFVLNIPKNLAKLAIRVYQKLLSFDHSFWAGWIGYRVCIHYPSCSEYTYESIDRFGLIRGSVMGFFRVLRCNPFNEGGFDPVPDHFSIRANKAAKDATHLGH</sequence>